<evidence type="ECO:0000256" key="1">
    <source>
        <dbReference type="SAM" id="Phobius"/>
    </source>
</evidence>
<feature type="transmembrane region" description="Helical" evidence="1">
    <location>
        <begin position="78"/>
        <end position="98"/>
    </location>
</feature>
<protein>
    <submittedName>
        <fullName evidence="2">Uncharacterized protein</fullName>
    </submittedName>
</protein>
<name>A0A1I0R588_9FIRM</name>
<dbReference type="AlphaFoldDB" id="A0A1I0R588"/>
<accession>A0A1I0R588</accession>
<dbReference type="RefSeq" id="WP_092455311.1">
    <property type="nucleotide sequence ID" value="NZ_FOJI01000012.1"/>
</dbReference>
<evidence type="ECO:0000313" key="3">
    <source>
        <dbReference type="Proteomes" id="UP000199701"/>
    </source>
</evidence>
<gene>
    <name evidence="2" type="ORF">SAMN05421659_1121</name>
</gene>
<dbReference type="STRING" id="99656.SAMN05421659_1121"/>
<dbReference type="EMBL" id="FOJI01000012">
    <property type="protein sequence ID" value="SEW35659.1"/>
    <property type="molecule type" value="Genomic_DNA"/>
</dbReference>
<keyword evidence="1" id="KW-0812">Transmembrane</keyword>
<sequence>MKSNIEDGLYEAFDDREYSSDKLRENIRIKLTEMEKKTIQESEIIKNQIIENEIVKNKLGKNIIVKSNKRFHMTNFNFVRKVAIAGVALMFILTITIATNVGGVKASIQKIFAFIPGVGVVKVDDIGSLYYMKGDSQTKGNENYEVKLNYIYPDMKLVIGDKIYESWSSVSGGNKCETWIDVKDVTWNLTDVYQIVVQDIKFDFSLQDYEVYEQAEGIGPTQRLNDISMTAIPKWEENSVVIALYDLNYSKFDSIGGYNKYSLSQYTPYLTIGDATINREKIDLDRGEEKMVFDLSGIELTEDLKANAVIHIPRIGVGKKENQKIGISIAKDGTYHASKESVQFSDSTMHIIKVEKASKVEKYKDFENCLKFTLKFDYNMENLELENFSKLLLSDGKVKNLGWSCEYDENTGYYSLYIQDYAETSKIKSITFGELNYYINDEYQIDLGR</sequence>
<evidence type="ECO:0000313" key="2">
    <source>
        <dbReference type="EMBL" id="SEW35659.1"/>
    </source>
</evidence>
<organism evidence="2 3">
    <name type="scientific">[Clostridium] fimetarium</name>
    <dbReference type="NCBI Taxonomy" id="99656"/>
    <lineage>
        <taxon>Bacteria</taxon>
        <taxon>Bacillati</taxon>
        <taxon>Bacillota</taxon>
        <taxon>Clostridia</taxon>
        <taxon>Lachnospirales</taxon>
        <taxon>Lachnospiraceae</taxon>
    </lineage>
</organism>
<dbReference type="Proteomes" id="UP000199701">
    <property type="component" value="Unassembled WGS sequence"/>
</dbReference>
<keyword evidence="3" id="KW-1185">Reference proteome</keyword>
<proteinExistence type="predicted"/>
<keyword evidence="1" id="KW-0472">Membrane</keyword>
<reference evidence="2 3" key="1">
    <citation type="submission" date="2016-10" db="EMBL/GenBank/DDBJ databases">
        <authorList>
            <person name="de Groot N.N."/>
        </authorList>
    </citation>
    <scope>NUCLEOTIDE SEQUENCE [LARGE SCALE GENOMIC DNA]</scope>
    <source>
        <strain evidence="2 3">DSM 9179</strain>
    </source>
</reference>
<keyword evidence="1" id="KW-1133">Transmembrane helix</keyword>